<sequence length="204" mass="22048">MPISTKKPARKQTVGALYYDFATDMDAMTYAGTPAKSEVVKSVSTTENEESEPVYASGKIYDTPTLRSSDEIEVEVVAIDPDDLAKMRGENIDASGLVLSGGAQTKPFFAFGKVVVKTGSHAKYQWFPKCQLITKSDEASTSEGSPSEQNDTLTIQALPFDSSGNTNVYVDTEMTTFPPGLTEDLFFGQVIHSPSTMPVIPPEV</sequence>
<keyword evidence="2" id="KW-1185">Reference proteome</keyword>
<protein>
    <submittedName>
        <fullName evidence="1">Phage tail protein</fullName>
    </submittedName>
</protein>
<evidence type="ECO:0000313" key="1">
    <source>
        <dbReference type="EMBL" id="MPW26401.1"/>
    </source>
</evidence>
<dbReference type="InterPro" id="IPR006724">
    <property type="entry name" value="Phage_TTP"/>
</dbReference>
<dbReference type="NCBIfam" id="TIGR01603">
    <property type="entry name" value="maj_tail_phi13"/>
    <property type="match status" value="1"/>
</dbReference>
<dbReference type="RefSeq" id="WP_152804871.1">
    <property type="nucleotide sequence ID" value="NZ_WHNX01000018.1"/>
</dbReference>
<dbReference type="Pfam" id="PF04630">
    <property type="entry name" value="Phage_TTP_1"/>
    <property type="match status" value="1"/>
</dbReference>
<dbReference type="InterPro" id="IPR006490">
    <property type="entry name" value="Maj_tail_phi13"/>
</dbReference>
<name>A0A6A7KAU3_9FIRM</name>
<dbReference type="EMBL" id="WHNX01000018">
    <property type="protein sequence ID" value="MPW26401.1"/>
    <property type="molecule type" value="Genomic_DNA"/>
</dbReference>
<gene>
    <name evidence="1" type="ORF">GC105_11435</name>
</gene>
<accession>A0A6A7KAU3</accession>
<proteinExistence type="predicted"/>
<reference evidence="1 2" key="1">
    <citation type="submission" date="2019-10" db="EMBL/GenBank/DDBJ databases">
        <title>Alkalibaculum tamaniensis sp.nov., a new alkaliphilic acetogen, isolated on methoxylated aromatics from a mud volcano.</title>
        <authorList>
            <person name="Khomyakova M.A."/>
            <person name="Merkel A.Y."/>
            <person name="Bonch-Osmolovskaya E.A."/>
            <person name="Slobodkin A.I."/>
        </authorList>
    </citation>
    <scope>NUCLEOTIDE SEQUENCE [LARGE SCALE GENOMIC DNA]</scope>
    <source>
        <strain evidence="1 2">M08DMB</strain>
    </source>
</reference>
<dbReference type="AlphaFoldDB" id="A0A6A7KAU3"/>
<evidence type="ECO:0000313" key="2">
    <source>
        <dbReference type="Proteomes" id="UP000440004"/>
    </source>
</evidence>
<dbReference type="Proteomes" id="UP000440004">
    <property type="component" value="Unassembled WGS sequence"/>
</dbReference>
<organism evidence="1 2">
    <name type="scientific">Alkalibaculum sporogenes</name>
    <dbReference type="NCBI Taxonomy" id="2655001"/>
    <lineage>
        <taxon>Bacteria</taxon>
        <taxon>Bacillati</taxon>
        <taxon>Bacillota</taxon>
        <taxon>Clostridia</taxon>
        <taxon>Eubacteriales</taxon>
        <taxon>Eubacteriaceae</taxon>
        <taxon>Alkalibaculum</taxon>
    </lineage>
</organism>
<comment type="caution">
    <text evidence="1">The sequence shown here is derived from an EMBL/GenBank/DDBJ whole genome shotgun (WGS) entry which is preliminary data.</text>
</comment>